<protein>
    <submittedName>
        <fullName evidence="1">Uncharacterized protein</fullName>
    </submittedName>
</protein>
<comment type="caution">
    <text evidence="1">The sequence shown here is derived from an EMBL/GenBank/DDBJ whole genome shotgun (WGS) entry which is preliminary data.</text>
</comment>
<organism evidence="1 2">
    <name type="scientific">Phytophthora cactorum</name>
    <dbReference type="NCBI Taxonomy" id="29920"/>
    <lineage>
        <taxon>Eukaryota</taxon>
        <taxon>Sar</taxon>
        <taxon>Stramenopiles</taxon>
        <taxon>Oomycota</taxon>
        <taxon>Peronosporomycetes</taxon>
        <taxon>Peronosporales</taxon>
        <taxon>Peronosporaceae</taxon>
        <taxon>Phytophthora</taxon>
    </lineage>
</organism>
<dbReference type="Proteomes" id="UP000736787">
    <property type="component" value="Unassembled WGS sequence"/>
</dbReference>
<accession>A0A8T1AP32</accession>
<dbReference type="EMBL" id="RCMK01002164">
    <property type="protein sequence ID" value="KAG2884032.1"/>
    <property type="molecule type" value="Genomic_DNA"/>
</dbReference>
<proteinExistence type="predicted"/>
<dbReference type="AlphaFoldDB" id="A0A8T1AP32"/>
<evidence type="ECO:0000313" key="1">
    <source>
        <dbReference type="EMBL" id="KAG2884032.1"/>
    </source>
</evidence>
<reference evidence="1" key="1">
    <citation type="submission" date="2018-10" db="EMBL/GenBank/DDBJ databases">
        <title>Effector identification in a new, highly contiguous assembly of the strawberry crown rot pathogen Phytophthora cactorum.</title>
        <authorList>
            <person name="Armitage A.D."/>
            <person name="Nellist C.F."/>
            <person name="Bates H."/>
            <person name="Vickerstaff R.J."/>
            <person name="Harrison R.J."/>
        </authorList>
    </citation>
    <scope>NUCLEOTIDE SEQUENCE</scope>
    <source>
        <strain evidence="1">4040</strain>
    </source>
</reference>
<gene>
    <name evidence="1" type="ORF">PC117_g25895</name>
</gene>
<sequence>MSIAVSVESERQLAREVRIGARDIHKREAQLLIPLFERMTIR</sequence>
<name>A0A8T1AP32_9STRA</name>
<evidence type="ECO:0000313" key="2">
    <source>
        <dbReference type="Proteomes" id="UP000736787"/>
    </source>
</evidence>